<dbReference type="GO" id="GO:0005096">
    <property type="term" value="F:GTPase activator activity"/>
    <property type="evidence" value="ECO:0007669"/>
    <property type="project" value="UniProtKB-KW"/>
</dbReference>
<dbReference type="eggNOG" id="KOG4347">
    <property type="taxonomic scope" value="Eukaryota"/>
</dbReference>
<dbReference type="PROSITE" id="PS50086">
    <property type="entry name" value="TBC_RABGAP"/>
    <property type="match status" value="1"/>
</dbReference>
<dbReference type="GO" id="GO:0031267">
    <property type="term" value="F:small GTPase binding"/>
    <property type="evidence" value="ECO:0007669"/>
    <property type="project" value="TreeGrafter"/>
</dbReference>
<dbReference type="PANTHER" id="PTHR47219">
    <property type="entry name" value="RAB GTPASE-ACTIVATING PROTEIN 1-LIKE"/>
    <property type="match status" value="1"/>
</dbReference>
<dbReference type="OMA" id="IYMSETQ"/>
<evidence type="ECO:0000256" key="1">
    <source>
        <dbReference type="ARBA" id="ARBA00022468"/>
    </source>
</evidence>
<feature type="region of interest" description="Disordered" evidence="3">
    <location>
        <begin position="966"/>
        <end position="1005"/>
    </location>
</feature>
<protein>
    <submittedName>
        <fullName evidence="6">Putative GTPase-activating protein</fullName>
    </submittedName>
</protein>
<evidence type="ECO:0000313" key="6">
    <source>
        <dbReference type="EMBL" id="EOR00261.1"/>
    </source>
</evidence>
<dbReference type="OrthoDB" id="17687at2759"/>
<dbReference type="SUPFAM" id="SSF47473">
    <property type="entry name" value="EF-hand"/>
    <property type="match status" value="1"/>
</dbReference>
<feature type="compositionally biased region" description="Basic and acidic residues" evidence="3">
    <location>
        <begin position="895"/>
        <end position="914"/>
    </location>
</feature>
<dbReference type="RefSeq" id="XP_009269050.1">
    <property type="nucleotide sequence ID" value="XM_009270775.1"/>
</dbReference>
<evidence type="ECO:0000313" key="7">
    <source>
        <dbReference type="Proteomes" id="UP000014064"/>
    </source>
</evidence>
<keyword evidence="2" id="KW-0106">Calcium</keyword>
<dbReference type="InterPro" id="IPR004182">
    <property type="entry name" value="GRAM"/>
</dbReference>
<dbReference type="PROSITE" id="PS50222">
    <property type="entry name" value="EF_HAND_2"/>
    <property type="match status" value="1"/>
</dbReference>
<dbReference type="Gene3D" id="1.10.472.80">
    <property type="entry name" value="Ypt/Rab-GAP domain of gyp1p, domain 3"/>
    <property type="match status" value="1"/>
</dbReference>
<proteinExistence type="predicted"/>
<feature type="compositionally biased region" description="Acidic residues" evidence="3">
    <location>
        <begin position="972"/>
        <end position="981"/>
    </location>
</feature>
<evidence type="ECO:0000259" key="4">
    <source>
        <dbReference type="PROSITE" id="PS50086"/>
    </source>
</evidence>
<dbReference type="SMART" id="SM00164">
    <property type="entry name" value="TBC"/>
    <property type="match status" value="1"/>
</dbReference>
<dbReference type="Proteomes" id="UP000014064">
    <property type="component" value="Unassembled WGS sequence"/>
</dbReference>
<dbReference type="InterPro" id="IPR002048">
    <property type="entry name" value="EF_hand_dom"/>
</dbReference>
<feature type="domain" description="Rab-GAP TBC" evidence="4">
    <location>
        <begin position="227"/>
        <end position="415"/>
    </location>
</feature>
<organism evidence="6 7">
    <name type="scientific">Wallemia ichthyophaga (strain EXF-994 / CBS 113033)</name>
    <dbReference type="NCBI Taxonomy" id="1299270"/>
    <lineage>
        <taxon>Eukaryota</taxon>
        <taxon>Fungi</taxon>
        <taxon>Dikarya</taxon>
        <taxon>Basidiomycota</taxon>
        <taxon>Wallemiomycotina</taxon>
        <taxon>Wallemiomycetes</taxon>
        <taxon>Wallemiales</taxon>
        <taxon>Wallemiaceae</taxon>
        <taxon>Wallemia</taxon>
    </lineage>
</organism>
<keyword evidence="7" id="KW-1185">Reference proteome</keyword>
<dbReference type="InterPro" id="IPR035969">
    <property type="entry name" value="Rab-GAP_TBC_sf"/>
</dbReference>
<name>R9AJQ8_WALI9</name>
<feature type="region of interest" description="Disordered" evidence="3">
    <location>
        <begin position="888"/>
        <end position="951"/>
    </location>
</feature>
<evidence type="ECO:0000256" key="3">
    <source>
        <dbReference type="SAM" id="MobiDB-lite"/>
    </source>
</evidence>
<dbReference type="STRING" id="1299270.R9AJQ8"/>
<evidence type="ECO:0000259" key="5">
    <source>
        <dbReference type="PROSITE" id="PS50222"/>
    </source>
</evidence>
<dbReference type="GeneID" id="20374099"/>
<dbReference type="EMBL" id="KE007236">
    <property type="protein sequence ID" value="EOR00261.1"/>
    <property type="molecule type" value="Genomic_DNA"/>
</dbReference>
<dbReference type="Pfam" id="PF02893">
    <property type="entry name" value="GRAM"/>
    <property type="match status" value="1"/>
</dbReference>
<accession>R9AJQ8</accession>
<dbReference type="InterPro" id="IPR011992">
    <property type="entry name" value="EF-hand-dom_pair"/>
</dbReference>
<feature type="domain" description="EF-hand" evidence="5">
    <location>
        <begin position="644"/>
        <end position="679"/>
    </location>
</feature>
<feature type="compositionally biased region" description="Basic and acidic residues" evidence="3">
    <location>
        <begin position="714"/>
        <end position="732"/>
    </location>
</feature>
<dbReference type="PROSITE" id="PS00018">
    <property type="entry name" value="EF_HAND_1"/>
    <property type="match status" value="1"/>
</dbReference>
<dbReference type="SUPFAM" id="SSF47923">
    <property type="entry name" value="Ypt/Rab-GAP domain of gyp1p"/>
    <property type="match status" value="2"/>
</dbReference>
<dbReference type="GO" id="GO:0005509">
    <property type="term" value="F:calcium ion binding"/>
    <property type="evidence" value="ECO:0007669"/>
    <property type="project" value="InterPro"/>
</dbReference>
<feature type="region of interest" description="Disordered" evidence="3">
    <location>
        <begin position="713"/>
        <end position="750"/>
    </location>
</feature>
<dbReference type="FunFam" id="1.10.8.270:FF:000002">
    <property type="entry name" value="TBC1 domain family member 9B"/>
    <property type="match status" value="1"/>
</dbReference>
<keyword evidence="1" id="KW-0343">GTPase activation</keyword>
<evidence type="ECO:0000256" key="2">
    <source>
        <dbReference type="ARBA" id="ARBA00022837"/>
    </source>
</evidence>
<dbReference type="AlphaFoldDB" id="R9AJQ8"/>
<dbReference type="FunFam" id="1.10.472.80:FF:000051">
    <property type="entry name" value="Probable MDR1-Mac1p interacting protein"/>
    <property type="match status" value="1"/>
</dbReference>
<dbReference type="InterPro" id="IPR050302">
    <property type="entry name" value="Rab_GAP_TBC_domain"/>
</dbReference>
<reference evidence="7" key="1">
    <citation type="journal article" date="2013" name="BMC Genomics">
        <title>Genome and transcriptome sequencing of the halophilic fungus Wallemia ichthyophaga: haloadaptations present and absent.</title>
        <authorList>
            <person name="Zajc J."/>
            <person name="Liu Y."/>
            <person name="Dai W."/>
            <person name="Yang Z."/>
            <person name="Hu J."/>
            <person name="Gostincar C."/>
            <person name="Gunde-Cimerman N."/>
        </authorList>
    </citation>
    <scope>NUCLEOTIDE SEQUENCE [LARGE SCALE GENOMIC DNA]</scope>
    <source>
        <strain evidence="7">EXF-994 / CBS 113033</strain>
    </source>
</reference>
<dbReference type="PANTHER" id="PTHR47219:SF20">
    <property type="entry name" value="TBC1 DOMAIN FAMILY MEMBER 2B"/>
    <property type="match status" value="1"/>
</dbReference>
<dbReference type="KEGG" id="wic:J056_001147"/>
<dbReference type="InterPro" id="IPR018247">
    <property type="entry name" value="EF_Hand_1_Ca_BS"/>
</dbReference>
<dbReference type="HOGENOM" id="CLU_003538_0_0_1"/>
<dbReference type="Gene3D" id="1.10.8.270">
    <property type="entry name" value="putative rabgap domain of human tbc1 domain family member 14 like domains"/>
    <property type="match status" value="1"/>
</dbReference>
<dbReference type="InterPro" id="IPR000195">
    <property type="entry name" value="Rab-GAP-TBC_dom"/>
</dbReference>
<dbReference type="Pfam" id="PF00566">
    <property type="entry name" value="RabGAP-TBC"/>
    <property type="match status" value="1"/>
</dbReference>
<dbReference type="Gene3D" id="1.10.238.10">
    <property type="entry name" value="EF-hand"/>
    <property type="match status" value="1"/>
</dbReference>
<sequence length="1038" mass="116965">MSQLTILRGYKDPDKNDLLCDYLRLPQSSTPLIDLSATFGVHGTNQVFYGNIYLFDHFLCFKSYDLRSCVATIPLYSIRRVERLSTINQPGTLALSFILWHGLKLVVQLNTLKPNSDDFCNHLKRCLRDQLGLMKSVKGFAKGCYSEWLVGEDIDDTNDANDANDDINHDPTSTHHHGLGFLFKFPGDPKKLREKSKLRLWKDYFRLHGRNITLVRYPQFTRLVQVGLPSKLRGEMWEILSGSIYDRFSHPGLYQQILDEHAGESTMATDEIEKDLNRSLPEYGAYQDPVGINALRRVLTAYSWRNQELGYCQAMNILVAALLIYMSEEQTFWFLDKICTRILPGYYSASMYGTLLDQKVFEHLVQRTMPSLHEHFTASDIQLSVSSLPWFLSLYINSMPLVFAFRIIDCFVAFGPRVLFQVGLAALKVNSDKLMDATDDGMVLSIFRDYFANLEESVSPQSSDPKVLNITNFSELLVVAFREFSVITDDTIIEERRRFRGGIIKSIELFSKRSAIRNLKDYGKFGVDGVNKIFDHFFYALCKTPTPLAALPPSTPSKLRISEELSDRTETVIDLTTFRVFLSDIASWARDEKMITNGFQQRVVRSVPENEIYTKMFHKWDYTGRAALGLQDLVKGLNGVMFNGLLDNIEWFFTLHDSDNDGYLTKDELVQLSESLLFIFRAEPGDAYLGAVSKFMTNAFEYADSLIEQPQAVKEGDKDKAETVKKEAKQKDPLSATEASDNCIPGSPQVNNDDPYINLPTFRMVCLADELLEAFFDQDLTRSFSFEHVPQSAIDHPLIDLSTLDDIGIGSTGLVGNILGGIFSKDNKEMLNGLADEIGKSFGKHHVEYRPAFGRVNSQVEVEEKRRPAPEEKDSSIVSGMANLLSSTPSWFSRSKSDHGRQEQEQVHEREMVEKPSSGTISSGGGSGEQAEEEALLDHQHTSTNGESHLASIKAAQEALANRQAFAIDQRDDNDDDDTLDDSLHSTEEAGGEFAIGSDEDEDMMDEVDAIDLDDQHAIGAEEAAKILNAPVDKDQRI</sequence>
<gene>
    <name evidence="6" type="ORF">J056_001147</name>
</gene>